<dbReference type="GO" id="GO:0016020">
    <property type="term" value="C:membrane"/>
    <property type="evidence" value="ECO:0007669"/>
    <property type="project" value="UniProtKB-SubCell"/>
</dbReference>
<keyword evidence="3" id="KW-0479">Metal-binding</keyword>
<evidence type="ECO:0000256" key="4">
    <source>
        <dbReference type="ARBA" id="ARBA00022737"/>
    </source>
</evidence>
<protein>
    <recommendedName>
        <fullName evidence="12">Longin domain-containing protein</fullName>
    </recommendedName>
</protein>
<dbReference type="AlphaFoldDB" id="A0A7S4BH75"/>
<dbReference type="SMART" id="SM00248">
    <property type="entry name" value="ANK"/>
    <property type="match status" value="3"/>
</dbReference>
<feature type="repeat" description="ANK" evidence="10">
    <location>
        <begin position="126"/>
        <end position="158"/>
    </location>
</feature>
<evidence type="ECO:0000256" key="7">
    <source>
        <dbReference type="ARBA" id="ARBA00022833"/>
    </source>
</evidence>
<evidence type="ECO:0000256" key="9">
    <source>
        <dbReference type="ARBA" id="ARBA00023136"/>
    </source>
</evidence>
<keyword evidence="8 10" id="KW-0040">ANK repeat</keyword>
<evidence type="ECO:0000313" key="13">
    <source>
        <dbReference type="EMBL" id="CAE0765818.1"/>
    </source>
</evidence>
<feature type="repeat" description="ANK" evidence="10">
    <location>
        <begin position="92"/>
        <end position="116"/>
    </location>
</feature>
<dbReference type="Gene3D" id="1.25.40.20">
    <property type="entry name" value="Ankyrin repeat-containing domain"/>
    <property type="match status" value="1"/>
</dbReference>
<dbReference type="SMART" id="SM00647">
    <property type="entry name" value="IBR"/>
    <property type="match status" value="1"/>
</dbReference>
<evidence type="ECO:0000256" key="8">
    <source>
        <dbReference type="ARBA" id="ARBA00023043"/>
    </source>
</evidence>
<evidence type="ECO:0000256" key="3">
    <source>
        <dbReference type="ARBA" id="ARBA00022723"/>
    </source>
</evidence>
<dbReference type="EMBL" id="HBIZ01028973">
    <property type="protein sequence ID" value="CAE0765818.1"/>
    <property type="molecule type" value="Transcribed_RNA"/>
</dbReference>
<evidence type="ECO:0000256" key="10">
    <source>
        <dbReference type="PROSITE-ProRule" id="PRU00023"/>
    </source>
</evidence>
<feature type="region of interest" description="Disordered" evidence="11">
    <location>
        <begin position="604"/>
        <end position="674"/>
    </location>
</feature>
<reference evidence="13" key="1">
    <citation type="submission" date="2021-01" db="EMBL/GenBank/DDBJ databases">
        <authorList>
            <person name="Corre E."/>
            <person name="Pelletier E."/>
            <person name="Niang G."/>
            <person name="Scheremetjew M."/>
            <person name="Finn R."/>
            <person name="Kale V."/>
            <person name="Holt S."/>
            <person name="Cochrane G."/>
            <person name="Meng A."/>
            <person name="Brown T."/>
            <person name="Cohen L."/>
        </authorList>
    </citation>
    <scope>NUCLEOTIDE SEQUENCE</scope>
    <source>
        <strain evidence="13">CCMP645</strain>
    </source>
</reference>
<keyword evidence="9" id="KW-0472">Membrane</keyword>
<proteinExistence type="inferred from homology"/>
<dbReference type="PANTHER" id="PTHR24198">
    <property type="entry name" value="ANKYRIN REPEAT AND PROTEIN KINASE DOMAIN-CONTAINING PROTEIN"/>
    <property type="match status" value="1"/>
</dbReference>
<dbReference type="PROSITE" id="PS50297">
    <property type="entry name" value="ANK_REP_REGION"/>
    <property type="match status" value="3"/>
</dbReference>
<evidence type="ECO:0000256" key="6">
    <source>
        <dbReference type="ARBA" id="ARBA00022786"/>
    </source>
</evidence>
<dbReference type="InterPro" id="IPR002867">
    <property type="entry name" value="IBR_dom"/>
</dbReference>
<keyword evidence="4" id="KW-0677">Repeat</keyword>
<name>A0A7S4BH75_CHRCT</name>
<organism evidence="13">
    <name type="scientific">Chrysotila carterae</name>
    <name type="common">Marine alga</name>
    <name type="synonym">Syracosphaera carterae</name>
    <dbReference type="NCBI Taxonomy" id="13221"/>
    <lineage>
        <taxon>Eukaryota</taxon>
        <taxon>Haptista</taxon>
        <taxon>Haptophyta</taxon>
        <taxon>Prymnesiophyceae</taxon>
        <taxon>Isochrysidales</taxon>
        <taxon>Isochrysidaceae</taxon>
        <taxon>Chrysotila</taxon>
    </lineage>
</organism>
<dbReference type="SUPFAM" id="SSF48403">
    <property type="entry name" value="Ankyrin repeat"/>
    <property type="match status" value="1"/>
</dbReference>
<dbReference type="InterPro" id="IPR011012">
    <property type="entry name" value="Longin-like_dom_sf"/>
</dbReference>
<dbReference type="Pfam" id="PF01485">
    <property type="entry name" value="IBR"/>
    <property type="match status" value="1"/>
</dbReference>
<evidence type="ECO:0000256" key="5">
    <source>
        <dbReference type="ARBA" id="ARBA00022771"/>
    </source>
</evidence>
<evidence type="ECO:0000256" key="2">
    <source>
        <dbReference type="ARBA" id="ARBA00008025"/>
    </source>
</evidence>
<dbReference type="PROSITE" id="PS50859">
    <property type="entry name" value="LONGIN"/>
    <property type="match status" value="1"/>
</dbReference>
<accession>A0A7S4BH75</accession>
<dbReference type="Pfam" id="PF12796">
    <property type="entry name" value="Ank_2"/>
    <property type="match status" value="1"/>
</dbReference>
<sequence length="1062" mass="111695">MAPPRNESSEGEPCATRHTCRAKAALLLTPIKPLIQSFCRCLPPEFHAGPGLHSAIVRDDVAALLATIQAKPNPCLASMGLQPDVNELLDGTTGRPLHLAARNASAEVVRTLVQSGLCNCNALDVHGRTALHLAAVRGAPDVMFELLSDPAGLTYVDEPDGEGRSALQLAVHAGNWECAKLLVSRGASVGALTLPFKPSASPAKTSTATAATAATAAAYADAETSLAAAADALSVCAALWPSPAIRYCAIGHVAKKSVAAQCFMAPSAFAAAADLSQLKAEEAEFESLLHKVMSSSARLQEHPRLTVSTDFGMMHYEMQPHSQLLFVAFTQPDFQQSSAFSFLREVREVFLRHHGEALRGQPSLSATGAAAAELSAHAAVAAELRRCCARCNAKAAASWLHAQQPSSRMLTTLEAARKLFLAPIEDDGARNAPAAAPTAAGGAPHANANTRLPLAGIAAAPAAEALPTSWPHGRAVSSLYARLQHRPSEALSRKELEGVLQNEIHAISEACSAGGLPLPRAHAILLLRRFGWDYTAAMGSGALDPQRVDATLMALFGEALTRDRQAQAAELPNALAMEEESEPKGEAHVGAECEGVACVDLAPSHADDGGGGGDDGADGAGELDGARDHADDGGHGAVTISDGEGGGGDDGAAGSAHKGCASERLRESEDVREWENGAASRDAALRAHLCDKVLEAMEVPLCYPPDSAAPNHVRPVAESVLARLLPADLHARYEAQILRRFLAESRSWHPCPRADCANIVHCAAAHATAKWSAPLGESAVPAIDVQCLCGHRFCFNCRRRAHQPLRCEMVLAWQMACDEGDEEPRDVVSTSEGEELQRCRIRESKLSVSADEELQIRRTMRQLQSTLVAIFAKPSVAVLVEQAMEFLLAAKRLLRLVIIAELIQQRSGRMLPATAIAGSAGQEQLERQLGFLVERLGDLLHVPLPEPLPPQPEPAPDAVSGEMARLHGTAGPNALILIKHAQLIVAGHTPLTTLTQATSVVLCDLEEQLTNRVAPLRGEAQAPAVKGPAPNGALVSVSSAVSSAVSNFSSAVTNIFGAKTAA</sequence>
<dbReference type="PROSITE" id="PS50088">
    <property type="entry name" value="ANK_REPEAT"/>
    <property type="match status" value="3"/>
</dbReference>
<dbReference type="SUPFAM" id="SSF57850">
    <property type="entry name" value="RING/U-box"/>
    <property type="match status" value="1"/>
</dbReference>
<dbReference type="PANTHER" id="PTHR24198:SF165">
    <property type="entry name" value="ANKYRIN REPEAT-CONTAINING PROTEIN-RELATED"/>
    <property type="match status" value="1"/>
</dbReference>
<dbReference type="InterPro" id="IPR002110">
    <property type="entry name" value="Ankyrin_rpt"/>
</dbReference>
<dbReference type="Gene3D" id="3.30.450.50">
    <property type="entry name" value="Longin domain"/>
    <property type="match status" value="1"/>
</dbReference>
<feature type="domain" description="Longin" evidence="12">
    <location>
        <begin position="252"/>
        <end position="356"/>
    </location>
</feature>
<keyword evidence="7" id="KW-0862">Zinc</keyword>
<dbReference type="SUPFAM" id="SSF64356">
    <property type="entry name" value="SNARE-like"/>
    <property type="match status" value="1"/>
</dbReference>
<dbReference type="InterPro" id="IPR010908">
    <property type="entry name" value="Longin_dom"/>
</dbReference>
<dbReference type="InterPro" id="IPR036770">
    <property type="entry name" value="Ankyrin_rpt-contain_sf"/>
</dbReference>
<gene>
    <name evidence="13" type="ORF">PCAR00345_LOCUS18430</name>
</gene>
<feature type="repeat" description="ANK" evidence="10">
    <location>
        <begin position="162"/>
        <end position="194"/>
    </location>
</feature>
<keyword evidence="6" id="KW-0833">Ubl conjugation pathway</keyword>
<comment type="subcellular location">
    <subcellularLocation>
        <location evidence="1">Membrane</location>
    </subcellularLocation>
</comment>
<feature type="compositionally biased region" description="Basic and acidic residues" evidence="11">
    <location>
        <begin position="624"/>
        <end position="634"/>
    </location>
</feature>
<feature type="compositionally biased region" description="Basic and acidic residues" evidence="11">
    <location>
        <begin position="660"/>
        <end position="674"/>
    </location>
</feature>
<evidence type="ECO:0000256" key="1">
    <source>
        <dbReference type="ARBA" id="ARBA00004370"/>
    </source>
</evidence>
<comment type="similarity">
    <text evidence="2">Belongs to the synaptobrevin family.</text>
</comment>
<evidence type="ECO:0000256" key="11">
    <source>
        <dbReference type="SAM" id="MobiDB-lite"/>
    </source>
</evidence>
<evidence type="ECO:0000259" key="12">
    <source>
        <dbReference type="PROSITE" id="PS50859"/>
    </source>
</evidence>
<keyword evidence="5" id="KW-0863">Zinc-finger</keyword>
<dbReference type="GO" id="GO:0008270">
    <property type="term" value="F:zinc ion binding"/>
    <property type="evidence" value="ECO:0007669"/>
    <property type="project" value="UniProtKB-KW"/>
</dbReference>